<comment type="similarity">
    <text evidence="10">Belongs to the CRISPR-associated endonuclease Cas1 family.</text>
</comment>
<dbReference type="InterPro" id="IPR042211">
    <property type="entry name" value="CRISPR-assoc_Cas1_N"/>
</dbReference>
<evidence type="ECO:0000256" key="10">
    <source>
        <dbReference type="HAMAP-Rule" id="MF_01470"/>
    </source>
</evidence>
<name>A0A2W4ZY76_9SPHN</name>
<evidence type="ECO:0000256" key="4">
    <source>
        <dbReference type="ARBA" id="ARBA00022801"/>
    </source>
</evidence>
<dbReference type="PANTHER" id="PTHR34353">
    <property type="entry name" value="CRISPR-ASSOCIATED ENDONUCLEASE CAS1 1"/>
    <property type="match status" value="1"/>
</dbReference>
<keyword evidence="8 10" id="KW-0464">Manganese</keyword>
<evidence type="ECO:0000256" key="5">
    <source>
        <dbReference type="ARBA" id="ARBA00022842"/>
    </source>
</evidence>
<evidence type="ECO:0000256" key="6">
    <source>
        <dbReference type="ARBA" id="ARBA00023118"/>
    </source>
</evidence>
<dbReference type="GO" id="GO:0043571">
    <property type="term" value="P:maintenance of CRISPR repeat elements"/>
    <property type="evidence" value="ECO:0007669"/>
    <property type="project" value="UniProtKB-UniRule"/>
</dbReference>
<dbReference type="GO" id="GO:0004520">
    <property type="term" value="F:DNA endonuclease activity"/>
    <property type="evidence" value="ECO:0007669"/>
    <property type="project" value="InterPro"/>
</dbReference>
<reference evidence="11 12" key="1">
    <citation type="submission" date="2017-08" db="EMBL/GenBank/DDBJ databases">
        <title>Infants hospitalized years apart are colonized by the same room-sourced microbial strains.</title>
        <authorList>
            <person name="Brooks B."/>
            <person name="Olm M.R."/>
            <person name="Firek B.A."/>
            <person name="Baker R."/>
            <person name="Thomas B.C."/>
            <person name="Morowitz M.J."/>
            <person name="Banfield J.F."/>
        </authorList>
    </citation>
    <scope>NUCLEOTIDE SEQUENCE [LARGE SCALE GENOMIC DNA]</scope>
    <source>
        <strain evidence="11">S2_018_000_R2_101</strain>
    </source>
</reference>
<evidence type="ECO:0000313" key="11">
    <source>
        <dbReference type="EMBL" id="PZO87284.1"/>
    </source>
</evidence>
<keyword evidence="6 10" id="KW-0051">Antiviral defense</keyword>
<dbReference type="InterPro" id="IPR019855">
    <property type="entry name" value="CRISPR-assoc_Cas1_NMENI"/>
</dbReference>
<dbReference type="InterPro" id="IPR042206">
    <property type="entry name" value="CRISPR-assoc_Cas1_C"/>
</dbReference>
<comment type="cofactor">
    <cofactor evidence="10">
        <name>Mg(2+)</name>
        <dbReference type="ChEBI" id="CHEBI:18420"/>
    </cofactor>
    <cofactor evidence="10">
        <name>Mn(2+)</name>
        <dbReference type="ChEBI" id="CHEBI:29035"/>
    </cofactor>
</comment>
<evidence type="ECO:0000256" key="2">
    <source>
        <dbReference type="ARBA" id="ARBA00022723"/>
    </source>
</evidence>
<dbReference type="GO" id="GO:0016787">
    <property type="term" value="F:hydrolase activity"/>
    <property type="evidence" value="ECO:0007669"/>
    <property type="project" value="UniProtKB-KW"/>
</dbReference>
<sequence length="308" mass="33618">MDRIVDIATDGLHLSAYRGFLIVKLDGQEQGRIALDDICAVIVHAHGVTWTTSLAVELARRGAIIVLCAANHAPVALISPIDGHHAQAAKMRAQWDAPRPLMKQLWRQIVVAKIEMQASLLSAHDRPEGNALAMMARRVRSGDGDNLEAQAARRYWPALMGPNFRRDQGADGANALLNYGYTVMRSCVARSIIAAGLHPTIGLHHHNRLNGFALADDLVEPFRPLVDNLVQRMVDEGVDSVTSEAKLRLARLIGHDVRIGGNISPVSVASQRMAQSLARSFEDRKQVLTLFEPPDALSWASFGHAAAH</sequence>
<keyword evidence="3 10" id="KW-0255">Endonuclease</keyword>
<dbReference type="EC" id="3.1.-.-" evidence="10"/>
<feature type="binding site" evidence="10">
    <location>
        <position position="148"/>
    </location>
    <ligand>
        <name>Mn(2+)</name>
        <dbReference type="ChEBI" id="CHEBI:29035"/>
    </ligand>
</feature>
<dbReference type="AlphaFoldDB" id="A0A2W4ZY76"/>
<dbReference type="Proteomes" id="UP000249066">
    <property type="component" value="Unassembled WGS sequence"/>
</dbReference>
<gene>
    <name evidence="10" type="primary">cas1</name>
    <name evidence="11" type="ORF">DI623_15020</name>
</gene>
<keyword evidence="1 10" id="KW-0540">Nuclease</keyword>
<feature type="binding site" evidence="10">
    <location>
        <position position="205"/>
    </location>
    <ligand>
        <name>Mn(2+)</name>
        <dbReference type="ChEBI" id="CHEBI:29035"/>
    </ligand>
</feature>
<evidence type="ECO:0000256" key="8">
    <source>
        <dbReference type="ARBA" id="ARBA00023211"/>
    </source>
</evidence>
<evidence type="ECO:0000313" key="12">
    <source>
        <dbReference type="Proteomes" id="UP000249066"/>
    </source>
</evidence>
<keyword evidence="2 10" id="KW-0479">Metal-binding</keyword>
<keyword evidence="5 10" id="KW-0460">Magnesium</keyword>
<dbReference type="EMBL" id="QFNN01000139">
    <property type="protein sequence ID" value="PZO87284.1"/>
    <property type="molecule type" value="Genomic_DNA"/>
</dbReference>
<dbReference type="NCBIfam" id="TIGR03639">
    <property type="entry name" value="cas1_NMENI"/>
    <property type="match status" value="1"/>
</dbReference>
<comment type="subunit">
    <text evidence="9 10">Homodimer, forms a heterotetramer with a Cas2 homodimer.</text>
</comment>
<dbReference type="GO" id="GO:0003677">
    <property type="term" value="F:DNA binding"/>
    <property type="evidence" value="ECO:0007669"/>
    <property type="project" value="UniProtKB-KW"/>
</dbReference>
<dbReference type="PANTHER" id="PTHR34353:SF2">
    <property type="entry name" value="CRISPR-ASSOCIATED ENDONUCLEASE CAS1 1"/>
    <property type="match status" value="1"/>
</dbReference>
<dbReference type="NCBIfam" id="TIGR00287">
    <property type="entry name" value="cas1"/>
    <property type="match status" value="1"/>
</dbReference>
<comment type="caution">
    <text evidence="11">The sequence shown here is derived from an EMBL/GenBank/DDBJ whole genome shotgun (WGS) entry which is preliminary data.</text>
</comment>
<accession>A0A2W4ZY76</accession>
<evidence type="ECO:0000256" key="1">
    <source>
        <dbReference type="ARBA" id="ARBA00022722"/>
    </source>
</evidence>
<proteinExistence type="inferred from homology"/>
<feature type="binding site" evidence="10">
    <location>
        <position position="220"/>
    </location>
    <ligand>
        <name>Mn(2+)</name>
        <dbReference type="ChEBI" id="CHEBI:29035"/>
    </ligand>
</feature>
<organism evidence="11 12">
    <name type="scientific">Sphingomonas sanxanigenens</name>
    <dbReference type="NCBI Taxonomy" id="397260"/>
    <lineage>
        <taxon>Bacteria</taxon>
        <taxon>Pseudomonadati</taxon>
        <taxon>Pseudomonadota</taxon>
        <taxon>Alphaproteobacteria</taxon>
        <taxon>Sphingomonadales</taxon>
        <taxon>Sphingomonadaceae</taxon>
        <taxon>Sphingomonas</taxon>
    </lineage>
</organism>
<evidence type="ECO:0000256" key="7">
    <source>
        <dbReference type="ARBA" id="ARBA00023125"/>
    </source>
</evidence>
<evidence type="ECO:0000256" key="9">
    <source>
        <dbReference type="ARBA" id="ARBA00038592"/>
    </source>
</evidence>
<keyword evidence="4 10" id="KW-0378">Hydrolase</keyword>
<dbReference type="GO" id="GO:0046872">
    <property type="term" value="F:metal ion binding"/>
    <property type="evidence" value="ECO:0007669"/>
    <property type="project" value="UniProtKB-UniRule"/>
</dbReference>
<dbReference type="Gene3D" id="1.20.120.920">
    <property type="entry name" value="CRISPR-associated endonuclease Cas1, C-terminal domain"/>
    <property type="match status" value="1"/>
</dbReference>
<dbReference type="Pfam" id="PF01867">
    <property type="entry name" value="Cas_Cas1"/>
    <property type="match status" value="1"/>
</dbReference>
<dbReference type="Gene3D" id="3.100.10.20">
    <property type="entry name" value="CRISPR-associated endonuclease Cas1, N-terminal domain"/>
    <property type="match status" value="1"/>
</dbReference>
<dbReference type="InterPro" id="IPR050646">
    <property type="entry name" value="Cas1"/>
</dbReference>
<dbReference type="InterPro" id="IPR002729">
    <property type="entry name" value="CRISPR-assoc_Cas1"/>
</dbReference>
<dbReference type="GO" id="GO:0051607">
    <property type="term" value="P:defense response to virus"/>
    <property type="evidence" value="ECO:0007669"/>
    <property type="project" value="UniProtKB-UniRule"/>
</dbReference>
<evidence type="ECO:0000256" key="3">
    <source>
        <dbReference type="ARBA" id="ARBA00022759"/>
    </source>
</evidence>
<dbReference type="HAMAP" id="MF_01470">
    <property type="entry name" value="Cas1"/>
    <property type="match status" value="1"/>
</dbReference>
<comment type="function">
    <text evidence="10">CRISPR (clustered regularly interspaced short palindromic repeat), is an adaptive immune system that provides protection against mobile genetic elements (viruses, transposable elements and conjugative plasmids). CRISPR clusters contain spacers, sequences complementary to antecedent mobile elements, and target invading nucleic acids. CRISPR clusters are transcribed and processed into CRISPR RNA (crRNA). Acts as a dsDNA endonuclease. Involved in the integration of spacer DNA into the CRISPR cassette.</text>
</comment>
<protein>
    <recommendedName>
        <fullName evidence="10">CRISPR-associated endonuclease Cas1</fullName>
        <ecNumber evidence="10">3.1.-.-</ecNumber>
    </recommendedName>
</protein>
<keyword evidence="7 10" id="KW-0238">DNA-binding</keyword>